<protein>
    <submittedName>
        <fullName evidence="2">Lysophospholipase L1-like esterase</fullName>
    </submittedName>
</protein>
<evidence type="ECO:0000259" key="1">
    <source>
        <dbReference type="Pfam" id="PF13472"/>
    </source>
</evidence>
<evidence type="ECO:0000313" key="2">
    <source>
        <dbReference type="EMBL" id="PXW93026.1"/>
    </source>
</evidence>
<keyword evidence="3" id="KW-1185">Reference proteome</keyword>
<dbReference type="InterPro" id="IPR013830">
    <property type="entry name" value="SGNH_hydro"/>
</dbReference>
<dbReference type="GO" id="GO:0004622">
    <property type="term" value="F:phosphatidylcholine lysophospholipase activity"/>
    <property type="evidence" value="ECO:0007669"/>
    <property type="project" value="TreeGrafter"/>
</dbReference>
<comment type="caution">
    <text evidence="2">The sequence shown here is derived from an EMBL/GenBank/DDBJ whole genome shotgun (WGS) entry which is preliminary data.</text>
</comment>
<dbReference type="CDD" id="cd01834">
    <property type="entry name" value="SGNH_hydrolase_like_2"/>
    <property type="match status" value="1"/>
</dbReference>
<evidence type="ECO:0000313" key="3">
    <source>
        <dbReference type="Proteomes" id="UP000247922"/>
    </source>
</evidence>
<dbReference type="PANTHER" id="PTHR30383">
    <property type="entry name" value="THIOESTERASE 1/PROTEASE 1/LYSOPHOSPHOLIPASE L1"/>
    <property type="match status" value="1"/>
</dbReference>
<gene>
    <name evidence="2" type="ORF">DES38_101107</name>
</gene>
<dbReference type="PANTHER" id="PTHR30383:SF5">
    <property type="entry name" value="SGNH HYDROLASE-TYPE ESTERASE DOMAIN-CONTAINING PROTEIN"/>
    <property type="match status" value="1"/>
</dbReference>
<dbReference type="AlphaFoldDB" id="A0A2V3WDN5"/>
<dbReference type="EMBL" id="QJJR01000001">
    <property type="protein sequence ID" value="PXW93026.1"/>
    <property type="molecule type" value="Genomic_DNA"/>
</dbReference>
<accession>A0A2V3WDN5</accession>
<reference evidence="2 3" key="1">
    <citation type="submission" date="2018-05" db="EMBL/GenBank/DDBJ databases">
        <title>Genomic Encyclopedia of Type Strains, Phase IV (KMG-IV): sequencing the most valuable type-strain genomes for metagenomic binning, comparative biology and taxonomic classification.</title>
        <authorList>
            <person name="Goeker M."/>
        </authorList>
    </citation>
    <scope>NUCLEOTIDE SEQUENCE [LARGE SCALE GENOMIC DNA]</scope>
    <source>
        <strain evidence="2 3">DSM 22440</strain>
    </source>
</reference>
<dbReference type="InterPro" id="IPR036514">
    <property type="entry name" value="SGNH_hydro_sf"/>
</dbReference>
<organism evidence="2 3">
    <name type="scientific">Streptohalobacillus salinus</name>
    <dbReference type="NCBI Taxonomy" id="621096"/>
    <lineage>
        <taxon>Bacteria</taxon>
        <taxon>Bacillati</taxon>
        <taxon>Bacillota</taxon>
        <taxon>Bacilli</taxon>
        <taxon>Bacillales</taxon>
        <taxon>Bacillaceae</taxon>
        <taxon>Streptohalobacillus</taxon>
    </lineage>
</organism>
<dbReference type="InterPro" id="IPR051532">
    <property type="entry name" value="Ester_Hydrolysis_Enzymes"/>
</dbReference>
<dbReference type="Proteomes" id="UP000247922">
    <property type="component" value="Unassembled WGS sequence"/>
</dbReference>
<sequence length="206" mass="23626">MTQQRLVFIGDSITEWGRFEDPLDLGDNYVRIIRDLLAIESPEMFPEIINKGIGGNRISDLAERWQEDVIALNPDWLSISIGINDVWRQLDNPDMEQIYPDQFERIYDQLLKEVKNQTDATIILMEPTIIEEEIHSRGNELLKAYLEATHRLAEKYACILVPTHKAFLDVLATGLDVPLTIDGVHMSSTGNQLMAKTWLETVTLFK</sequence>
<dbReference type="RefSeq" id="WP_211305823.1">
    <property type="nucleotide sequence ID" value="NZ_QJJR01000001.1"/>
</dbReference>
<proteinExistence type="predicted"/>
<feature type="domain" description="SGNH hydrolase-type esterase" evidence="1">
    <location>
        <begin position="8"/>
        <end position="193"/>
    </location>
</feature>
<dbReference type="Pfam" id="PF13472">
    <property type="entry name" value="Lipase_GDSL_2"/>
    <property type="match status" value="1"/>
</dbReference>
<dbReference type="Gene3D" id="3.40.50.1110">
    <property type="entry name" value="SGNH hydrolase"/>
    <property type="match status" value="1"/>
</dbReference>
<name>A0A2V3WDN5_9BACI</name>
<dbReference type="SUPFAM" id="SSF52266">
    <property type="entry name" value="SGNH hydrolase"/>
    <property type="match status" value="1"/>
</dbReference>